<organism evidence="2">
    <name type="scientific">Chlamydomonas leiostraca</name>
    <dbReference type="NCBI Taxonomy" id="1034604"/>
    <lineage>
        <taxon>Eukaryota</taxon>
        <taxon>Viridiplantae</taxon>
        <taxon>Chlorophyta</taxon>
        <taxon>core chlorophytes</taxon>
        <taxon>Chlorophyceae</taxon>
        <taxon>CS clade</taxon>
        <taxon>Chlamydomonadales</taxon>
        <taxon>Chlamydomonadaceae</taxon>
        <taxon>Chlamydomonas</taxon>
    </lineage>
</organism>
<feature type="compositionally biased region" description="Polar residues" evidence="1">
    <location>
        <begin position="145"/>
        <end position="159"/>
    </location>
</feature>
<evidence type="ECO:0000313" key="2">
    <source>
        <dbReference type="EMBL" id="CAD8695263.1"/>
    </source>
</evidence>
<proteinExistence type="predicted"/>
<accession>A0A7S0X0I7</accession>
<feature type="region of interest" description="Disordered" evidence="1">
    <location>
        <begin position="301"/>
        <end position="334"/>
    </location>
</feature>
<dbReference type="EMBL" id="HBFB01034631">
    <property type="protein sequence ID" value="CAD8695263.1"/>
    <property type="molecule type" value="Transcribed_RNA"/>
</dbReference>
<feature type="region of interest" description="Disordered" evidence="1">
    <location>
        <begin position="93"/>
        <end position="171"/>
    </location>
</feature>
<evidence type="ECO:0000256" key="1">
    <source>
        <dbReference type="SAM" id="MobiDB-lite"/>
    </source>
</evidence>
<dbReference type="AlphaFoldDB" id="A0A7S0X0I7"/>
<reference evidence="2" key="1">
    <citation type="submission" date="2021-01" db="EMBL/GenBank/DDBJ databases">
        <authorList>
            <person name="Corre E."/>
            <person name="Pelletier E."/>
            <person name="Niang G."/>
            <person name="Scheremetjew M."/>
            <person name="Finn R."/>
            <person name="Kale V."/>
            <person name="Holt S."/>
            <person name="Cochrane G."/>
            <person name="Meng A."/>
            <person name="Brown T."/>
            <person name="Cohen L."/>
        </authorList>
    </citation>
    <scope>NUCLEOTIDE SEQUENCE</scope>
    <source>
        <strain evidence="2">SAG 11-49</strain>
    </source>
</reference>
<sequence length="441" mass="47028">MTMDSTPMAGTAPADTAGASIAAAATAAGPRSTQAAQNLSTVGSSVTMDELVEIKFAADDYKLYPNHGFARGGVGHLVATGGARAGINRLPQMSRKPARGGARSFSAAPSTRPTSVSTYTVLRGQPAPTLNTQGGSSGAAASGSETTVSVPPSLRSTATAKPWEKGVPHASDFVSTSRSTRIYDVPAASKWSGLSFYENDPAEIKRHLDIMGALDQLHVATKHEEKQVERERHQAWAAQQRETFHRQRRELAMRYQQLGLSPRPSYAWAALSYDTGVSEGSWDLGRPSTVATNYRPDTVGSMGDSSGGLGLPPPGFGASRAVTADDGASRRRSSFSEGYLAGAPSMVSQQASQGAGGEQGLPRHIPLPKPTFTKIYDRMGAEIMDSPRLKAEMWRRNNEAAKVQKEQHVIKSELAELEGFEDHLASITRQKARSQYAQAQS</sequence>
<feature type="compositionally biased region" description="Polar residues" evidence="1">
    <location>
        <begin position="107"/>
        <end position="120"/>
    </location>
</feature>
<name>A0A7S0X0I7_9CHLO</name>
<protein>
    <submittedName>
        <fullName evidence="2">Uncharacterized protein</fullName>
    </submittedName>
</protein>
<gene>
    <name evidence="2" type="ORF">CLEI1391_LOCUS19449</name>
</gene>